<protein>
    <submittedName>
        <fullName evidence="2">Molybdopterin-guanine dinucleotide biosynthesis protein B</fullName>
    </submittedName>
</protein>
<sequence length="176" mass="19906">MDYPKSALPICQIIGYKDTGKTSLMEKLIVHFTSRKWKVGAIKHHGHGGEPDYQPGTDSQRHYEAGAAISGVQGESQVQLTIREEGSLENVLDFYRLLNLDILFMEGYKKEAYPKIIILKDEKDLELLSLSNIIAVVIWNNEMSTYTTCPIFSMHKIEQSLSQLASVITTHLDFKC</sequence>
<dbReference type="SUPFAM" id="SSF52540">
    <property type="entry name" value="P-loop containing nucleoside triphosphate hydrolases"/>
    <property type="match status" value="1"/>
</dbReference>
<accession>A0ABR7VLR8</accession>
<dbReference type="NCBIfam" id="TIGR00176">
    <property type="entry name" value="mobB"/>
    <property type="match status" value="1"/>
</dbReference>
<dbReference type="InterPro" id="IPR052539">
    <property type="entry name" value="MGD_biosynthesis_adapter"/>
</dbReference>
<dbReference type="PANTHER" id="PTHR40072:SF1">
    <property type="entry name" value="MOLYBDOPTERIN-GUANINE DINUCLEOTIDE BIOSYNTHESIS ADAPTER PROTEIN"/>
    <property type="match status" value="1"/>
</dbReference>
<reference evidence="2 3" key="1">
    <citation type="submission" date="2020-09" db="EMBL/GenBank/DDBJ databases">
        <title>Draft Genome Sequences of Oil-Oxidizing Bacteria Halomonas titanicae, Marinobacter lutaoensis, and Virgibacillus halodenitrificans Isolated from Highly Saline Environments.</title>
        <authorList>
            <person name="Grouzdev D.S."/>
            <person name="Sokolova D.S."/>
            <person name="Semenova E.M."/>
            <person name="Borzenkov I.A."/>
            <person name="Bidzhieva S.K."/>
            <person name="Poltaraus A.B."/>
            <person name="Nazina T.N."/>
        </authorList>
    </citation>
    <scope>NUCLEOTIDE SEQUENCE [LARGE SCALE GENOMIC DNA]</scope>
    <source>
        <strain evidence="2 3">VKM B-3472D</strain>
    </source>
</reference>
<dbReference type="InterPro" id="IPR004435">
    <property type="entry name" value="MobB_dom"/>
</dbReference>
<dbReference type="EMBL" id="JACWEZ010000002">
    <property type="protein sequence ID" value="MBD1221777.1"/>
    <property type="molecule type" value="Genomic_DNA"/>
</dbReference>
<dbReference type="RefSeq" id="WP_071648437.1">
    <property type="nucleotide sequence ID" value="NZ_CP017962.1"/>
</dbReference>
<dbReference type="Proteomes" id="UP000621631">
    <property type="component" value="Unassembled WGS sequence"/>
</dbReference>
<name>A0ABR7VLR8_VIRHA</name>
<dbReference type="InterPro" id="IPR027417">
    <property type="entry name" value="P-loop_NTPase"/>
</dbReference>
<evidence type="ECO:0000313" key="3">
    <source>
        <dbReference type="Proteomes" id="UP000621631"/>
    </source>
</evidence>
<feature type="domain" description="Molybdopterin-guanine dinucleotide biosynthesis protein B (MobB)" evidence="1">
    <location>
        <begin position="10"/>
        <end position="138"/>
    </location>
</feature>
<proteinExistence type="predicted"/>
<keyword evidence="3" id="KW-1185">Reference proteome</keyword>
<dbReference type="CDD" id="cd03116">
    <property type="entry name" value="MobB"/>
    <property type="match status" value="1"/>
</dbReference>
<gene>
    <name evidence="2" type="primary">mobB</name>
    <name evidence="2" type="ORF">IC602_04090</name>
</gene>
<evidence type="ECO:0000259" key="1">
    <source>
        <dbReference type="Pfam" id="PF03205"/>
    </source>
</evidence>
<evidence type="ECO:0000313" key="2">
    <source>
        <dbReference type="EMBL" id="MBD1221777.1"/>
    </source>
</evidence>
<dbReference type="GeneID" id="71513664"/>
<dbReference type="Gene3D" id="3.40.50.300">
    <property type="entry name" value="P-loop containing nucleotide triphosphate hydrolases"/>
    <property type="match status" value="1"/>
</dbReference>
<dbReference type="PANTHER" id="PTHR40072">
    <property type="entry name" value="MOLYBDOPTERIN-GUANINE DINUCLEOTIDE BIOSYNTHESIS ADAPTER PROTEIN-RELATED"/>
    <property type="match status" value="1"/>
</dbReference>
<organism evidence="2 3">
    <name type="scientific">Virgibacillus halodenitrificans</name>
    <name type="common">Bacillus halodenitrificans</name>
    <dbReference type="NCBI Taxonomy" id="1482"/>
    <lineage>
        <taxon>Bacteria</taxon>
        <taxon>Bacillati</taxon>
        <taxon>Bacillota</taxon>
        <taxon>Bacilli</taxon>
        <taxon>Bacillales</taxon>
        <taxon>Bacillaceae</taxon>
        <taxon>Virgibacillus</taxon>
    </lineage>
</organism>
<dbReference type="Pfam" id="PF03205">
    <property type="entry name" value="MobB"/>
    <property type="match status" value="1"/>
</dbReference>
<comment type="caution">
    <text evidence="2">The sequence shown here is derived from an EMBL/GenBank/DDBJ whole genome shotgun (WGS) entry which is preliminary data.</text>
</comment>